<dbReference type="FunFam" id="1.10.10.140:FF:000003">
    <property type="entry name" value="Cytochrome c oxidase assembly factor 6"/>
    <property type="match status" value="1"/>
</dbReference>
<proteinExistence type="inferred from homology"/>
<dbReference type="Proteomes" id="UP000813385">
    <property type="component" value="Unassembled WGS sequence"/>
</dbReference>
<dbReference type="PANTHER" id="PTHR47677:SF1">
    <property type="entry name" value="CYTOCHROME C OXIDASE ASSEMBLY FACTOR 6"/>
    <property type="match status" value="1"/>
</dbReference>
<protein>
    <submittedName>
        <fullName evidence="10">Cytochrome oxidase c subunit VIb-domain-containing protein</fullName>
    </submittedName>
</protein>
<evidence type="ECO:0000256" key="7">
    <source>
        <dbReference type="ARBA" id="ARBA00023157"/>
    </source>
</evidence>
<evidence type="ECO:0000313" key="10">
    <source>
        <dbReference type="EMBL" id="KAH7361766.1"/>
    </source>
</evidence>
<dbReference type="Pfam" id="PF02297">
    <property type="entry name" value="COX6B"/>
    <property type="match status" value="1"/>
</dbReference>
<evidence type="ECO:0000256" key="5">
    <source>
        <dbReference type="ARBA" id="ARBA00022490"/>
    </source>
</evidence>
<keyword evidence="5" id="KW-0963">Cytoplasm</keyword>
<feature type="region of interest" description="Disordered" evidence="9">
    <location>
        <begin position="1"/>
        <end position="24"/>
    </location>
</feature>
<evidence type="ECO:0000256" key="6">
    <source>
        <dbReference type="ARBA" id="ARBA00023128"/>
    </source>
</evidence>
<gene>
    <name evidence="10" type="ORF">B0T11DRAFT_77652</name>
</gene>
<reference evidence="10" key="1">
    <citation type="journal article" date="2021" name="Nat. Commun.">
        <title>Genetic determinants of endophytism in the Arabidopsis root mycobiome.</title>
        <authorList>
            <person name="Mesny F."/>
            <person name="Miyauchi S."/>
            <person name="Thiergart T."/>
            <person name="Pickel B."/>
            <person name="Atanasova L."/>
            <person name="Karlsson M."/>
            <person name="Huettel B."/>
            <person name="Barry K.W."/>
            <person name="Haridas S."/>
            <person name="Chen C."/>
            <person name="Bauer D."/>
            <person name="Andreopoulos W."/>
            <person name="Pangilinan J."/>
            <person name="LaButti K."/>
            <person name="Riley R."/>
            <person name="Lipzen A."/>
            <person name="Clum A."/>
            <person name="Drula E."/>
            <person name="Henrissat B."/>
            <person name="Kohler A."/>
            <person name="Grigoriev I.V."/>
            <person name="Martin F.M."/>
            <person name="Hacquard S."/>
        </authorList>
    </citation>
    <scope>NUCLEOTIDE SEQUENCE</scope>
    <source>
        <strain evidence="10">MPI-CAGE-AT-0016</strain>
    </source>
</reference>
<evidence type="ECO:0000256" key="4">
    <source>
        <dbReference type="ARBA" id="ARBA00006425"/>
    </source>
</evidence>
<evidence type="ECO:0000256" key="8">
    <source>
        <dbReference type="ARBA" id="ARBA00023242"/>
    </source>
</evidence>
<keyword evidence="8" id="KW-0539">Nucleus</keyword>
<keyword evidence="7" id="KW-1015">Disulfide bond</keyword>
<dbReference type="GO" id="GO:0005758">
    <property type="term" value="C:mitochondrial intermembrane space"/>
    <property type="evidence" value="ECO:0007669"/>
    <property type="project" value="UniProtKB-SubCell"/>
</dbReference>
<evidence type="ECO:0000256" key="2">
    <source>
        <dbReference type="ARBA" id="ARBA00004496"/>
    </source>
</evidence>
<evidence type="ECO:0000256" key="9">
    <source>
        <dbReference type="SAM" id="MobiDB-lite"/>
    </source>
</evidence>
<evidence type="ECO:0000313" key="11">
    <source>
        <dbReference type="Proteomes" id="UP000813385"/>
    </source>
</evidence>
<keyword evidence="11" id="KW-1185">Reference proteome</keyword>
<feature type="region of interest" description="Disordered" evidence="9">
    <location>
        <begin position="115"/>
        <end position="152"/>
    </location>
</feature>
<dbReference type="GO" id="GO:0033617">
    <property type="term" value="P:mitochondrial respiratory chain complex IV assembly"/>
    <property type="evidence" value="ECO:0007669"/>
    <property type="project" value="TreeGrafter"/>
</dbReference>
<dbReference type="AlphaFoldDB" id="A0A8K0X2K9"/>
<evidence type="ECO:0000256" key="1">
    <source>
        <dbReference type="ARBA" id="ARBA00004123"/>
    </source>
</evidence>
<evidence type="ECO:0000256" key="3">
    <source>
        <dbReference type="ARBA" id="ARBA00004569"/>
    </source>
</evidence>
<dbReference type="GO" id="GO:0005634">
    <property type="term" value="C:nucleus"/>
    <property type="evidence" value="ECO:0007669"/>
    <property type="project" value="UniProtKB-SubCell"/>
</dbReference>
<dbReference type="EMBL" id="JAGPXD010000003">
    <property type="protein sequence ID" value="KAH7361766.1"/>
    <property type="molecule type" value="Genomic_DNA"/>
</dbReference>
<comment type="caution">
    <text evidence="10">The sequence shown here is derived from an EMBL/GenBank/DDBJ whole genome shotgun (WGS) entry which is preliminary data.</text>
</comment>
<dbReference type="InterPro" id="IPR048281">
    <property type="entry name" value="COA6_fun"/>
</dbReference>
<sequence length="152" mass="16610">MGFFPFSSSSSNNDKRADEVRTGTVAPDRSERARCWEARDAYFACLDRANVIDPVKEDKVARAACSAENTNFEDNCATSWVKYFKQWRVADIQKKARIAQLEAEGAIRMDVSTSFNAGGGAAPAAPASATPSGVPKGTSREDIQEMLLKRKP</sequence>
<dbReference type="OrthoDB" id="5545577at2759"/>
<feature type="compositionally biased region" description="Low complexity" evidence="9">
    <location>
        <begin position="122"/>
        <end position="135"/>
    </location>
</feature>
<organism evidence="10 11">
    <name type="scientific">Plectosphaerella cucumerina</name>
    <dbReference type="NCBI Taxonomy" id="40658"/>
    <lineage>
        <taxon>Eukaryota</taxon>
        <taxon>Fungi</taxon>
        <taxon>Dikarya</taxon>
        <taxon>Ascomycota</taxon>
        <taxon>Pezizomycotina</taxon>
        <taxon>Sordariomycetes</taxon>
        <taxon>Hypocreomycetidae</taxon>
        <taxon>Glomerellales</taxon>
        <taxon>Plectosphaerellaceae</taxon>
        <taxon>Plectosphaerella</taxon>
    </lineage>
</organism>
<accession>A0A8K0X2K9</accession>
<keyword evidence="6" id="KW-0496">Mitochondrion</keyword>
<comment type="subcellular location">
    <subcellularLocation>
        <location evidence="2">Cytoplasm</location>
    </subcellularLocation>
    <subcellularLocation>
        <location evidence="3">Mitochondrion intermembrane space</location>
    </subcellularLocation>
    <subcellularLocation>
        <location evidence="1">Nucleus</location>
    </subcellularLocation>
</comment>
<dbReference type="InterPro" id="IPR048280">
    <property type="entry name" value="COX6B-like"/>
</dbReference>
<dbReference type="Gene3D" id="1.10.10.140">
    <property type="entry name" value="Cytochrome c oxidase, subunit VIb"/>
    <property type="match status" value="1"/>
</dbReference>
<name>A0A8K0X2K9_9PEZI</name>
<dbReference type="SUPFAM" id="SSF47694">
    <property type="entry name" value="Cytochrome c oxidase subunit h"/>
    <property type="match status" value="1"/>
</dbReference>
<comment type="similarity">
    <text evidence="4">Belongs to the cytochrome c oxidase subunit 6B family.</text>
</comment>
<dbReference type="InterPro" id="IPR036549">
    <property type="entry name" value="CX6/COA6-like_sf"/>
</dbReference>
<dbReference type="PANTHER" id="PTHR47677">
    <property type="entry name" value="CYTOCHROME C OXIDASE ASSEMBLY FACTOR 6"/>
    <property type="match status" value="1"/>
</dbReference>